<protein>
    <submittedName>
        <fullName evidence="1">Uncharacterized protein</fullName>
    </submittedName>
</protein>
<evidence type="ECO:0000313" key="1">
    <source>
        <dbReference type="EMBL" id="MED6287255.1"/>
    </source>
</evidence>
<accession>A0ABU7EJ74</accession>
<sequence length="124" mass="13834">MDSDGLIEGCAEQLTGVLTDTHTSCCFADRMLTSPLNRLYSKQVTCTDDCSQSRSALQSCDLYKVSLKSSAAGTERGGGTVFYCCLYNTTLTTRMALFYPVIWDVHYLYETERTSVKADEQKHN</sequence>
<dbReference type="Proteomes" id="UP001352852">
    <property type="component" value="Unassembled WGS sequence"/>
</dbReference>
<name>A0ABU7EJ74_9TELE</name>
<evidence type="ECO:0000313" key="2">
    <source>
        <dbReference type="Proteomes" id="UP001352852"/>
    </source>
</evidence>
<reference evidence="1 2" key="1">
    <citation type="submission" date="2021-06" db="EMBL/GenBank/DDBJ databases">
        <authorList>
            <person name="Palmer J.M."/>
        </authorList>
    </citation>
    <scope>NUCLEOTIDE SEQUENCE [LARGE SCALE GENOMIC DNA]</scope>
    <source>
        <strain evidence="1 2">CL_MEX2019</strain>
        <tissue evidence="1">Muscle</tissue>
    </source>
</reference>
<proteinExistence type="predicted"/>
<organism evidence="1 2">
    <name type="scientific">Characodon lateralis</name>
    <dbReference type="NCBI Taxonomy" id="208331"/>
    <lineage>
        <taxon>Eukaryota</taxon>
        <taxon>Metazoa</taxon>
        <taxon>Chordata</taxon>
        <taxon>Craniata</taxon>
        <taxon>Vertebrata</taxon>
        <taxon>Euteleostomi</taxon>
        <taxon>Actinopterygii</taxon>
        <taxon>Neopterygii</taxon>
        <taxon>Teleostei</taxon>
        <taxon>Neoteleostei</taxon>
        <taxon>Acanthomorphata</taxon>
        <taxon>Ovalentaria</taxon>
        <taxon>Atherinomorphae</taxon>
        <taxon>Cyprinodontiformes</taxon>
        <taxon>Goodeidae</taxon>
        <taxon>Characodon</taxon>
    </lineage>
</organism>
<keyword evidence="2" id="KW-1185">Reference proteome</keyword>
<dbReference type="EMBL" id="JAHUTJ010058472">
    <property type="protein sequence ID" value="MED6287255.1"/>
    <property type="molecule type" value="Genomic_DNA"/>
</dbReference>
<gene>
    <name evidence="1" type="ORF">CHARACLAT_014538</name>
</gene>
<comment type="caution">
    <text evidence="1">The sequence shown here is derived from an EMBL/GenBank/DDBJ whole genome shotgun (WGS) entry which is preliminary data.</text>
</comment>